<dbReference type="EMBL" id="CP012526">
    <property type="protein sequence ID" value="ALC47097.1"/>
    <property type="molecule type" value="Genomic_DNA"/>
</dbReference>
<dbReference type="Proteomes" id="UP000494163">
    <property type="component" value="Chromosome 3R"/>
</dbReference>
<dbReference type="PANTHER" id="PTHR21137">
    <property type="entry name" value="ODORANT RECEPTOR"/>
    <property type="match status" value="1"/>
</dbReference>
<dbReference type="OrthoDB" id="6604226at2759"/>
<evidence type="ECO:0000256" key="10">
    <source>
        <dbReference type="SAM" id="Phobius"/>
    </source>
</evidence>
<keyword evidence="8" id="KW-0675">Receptor</keyword>
<dbReference type="GO" id="GO:0005886">
    <property type="term" value="C:plasma membrane"/>
    <property type="evidence" value="ECO:0007669"/>
    <property type="project" value="UniProtKB-SubCell"/>
</dbReference>
<dbReference type="GO" id="GO:0005549">
    <property type="term" value="F:odorant binding"/>
    <property type="evidence" value="ECO:0007669"/>
    <property type="project" value="InterPro"/>
</dbReference>
<feature type="transmembrane region" description="Helical" evidence="10">
    <location>
        <begin position="42"/>
        <end position="61"/>
    </location>
</feature>
<keyword evidence="2" id="KW-1003">Cell membrane</keyword>
<evidence type="ECO:0000256" key="6">
    <source>
        <dbReference type="ARBA" id="ARBA00022989"/>
    </source>
</evidence>
<dbReference type="InterPro" id="IPR004117">
    <property type="entry name" value="7tm6_olfct_rcpt"/>
</dbReference>
<evidence type="ECO:0000313" key="12">
    <source>
        <dbReference type="Proteomes" id="UP000494163"/>
    </source>
</evidence>
<dbReference type="GO" id="GO:0007165">
    <property type="term" value="P:signal transduction"/>
    <property type="evidence" value="ECO:0007669"/>
    <property type="project" value="UniProtKB-KW"/>
</dbReference>
<dbReference type="PANTHER" id="PTHR21137:SF35">
    <property type="entry name" value="ODORANT RECEPTOR 19A-RELATED"/>
    <property type="match status" value="1"/>
</dbReference>
<dbReference type="Pfam" id="PF02949">
    <property type="entry name" value="7tm_6"/>
    <property type="match status" value="1"/>
</dbReference>
<keyword evidence="9" id="KW-0807">Transducer</keyword>
<keyword evidence="4 10" id="KW-0812">Transmembrane</keyword>
<evidence type="ECO:0000256" key="7">
    <source>
        <dbReference type="ARBA" id="ARBA00023136"/>
    </source>
</evidence>
<proteinExistence type="predicted"/>
<keyword evidence="12" id="KW-1185">Reference proteome</keyword>
<keyword evidence="3" id="KW-0716">Sensory transduction</keyword>
<dbReference type="GO" id="GO:0004984">
    <property type="term" value="F:olfactory receptor activity"/>
    <property type="evidence" value="ECO:0007669"/>
    <property type="project" value="InterPro"/>
</dbReference>
<sequence length="149" mass="16856">MHIPDSKTEAEYNEALVGCVKDYTHIIDICNLMRPYISANIFVQYLIAGMLFGITLINVMFFGDLWSKVPSAIYLSALCLQTFPFSFCCNLIEKDCDDLTHVVFQAFRCGANKKYHTTLSCFLQLTHTPITFTAGKIFNICMATNISVR</sequence>
<name>A0A0M4ERG1_DROBS</name>
<reference evidence="11 12" key="1">
    <citation type="submission" date="2015-08" db="EMBL/GenBank/DDBJ databases">
        <title>Ancestral chromatin configuration constrains chromatin evolution on differentiating sex chromosomes in Drosophila.</title>
        <authorList>
            <person name="Zhou Q."/>
            <person name="Bachtrog D."/>
        </authorList>
    </citation>
    <scope>NUCLEOTIDE SEQUENCE [LARGE SCALE GENOMIC DNA]</scope>
    <source>
        <tissue evidence="11">Whole larvae</tissue>
    </source>
</reference>
<keyword evidence="5" id="KW-0552">Olfaction</keyword>
<gene>
    <name evidence="11" type="ORF">Dbus_chr3Rg1847</name>
</gene>
<organism evidence="11 12">
    <name type="scientific">Drosophila busckii</name>
    <name type="common">Fruit fly</name>
    <dbReference type="NCBI Taxonomy" id="30019"/>
    <lineage>
        <taxon>Eukaryota</taxon>
        <taxon>Metazoa</taxon>
        <taxon>Ecdysozoa</taxon>
        <taxon>Arthropoda</taxon>
        <taxon>Hexapoda</taxon>
        <taxon>Insecta</taxon>
        <taxon>Pterygota</taxon>
        <taxon>Neoptera</taxon>
        <taxon>Endopterygota</taxon>
        <taxon>Diptera</taxon>
        <taxon>Brachycera</taxon>
        <taxon>Muscomorpha</taxon>
        <taxon>Ephydroidea</taxon>
        <taxon>Drosophilidae</taxon>
        <taxon>Drosophila</taxon>
    </lineage>
</organism>
<dbReference type="AlphaFoldDB" id="A0A0M4ERG1"/>
<evidence type="ECO:0000256" key="5">
    <source>
        <dbReference type="ARBA" id="ARBA00022725"/>
    </source>
</evidence>
<evidence type="ECO:0000256" key="1">
    <source>
        <dbReference type="ARBA" id="ARBA00004651"/>
    </source>
</evidence>
<evidence type="ECO:0000256" key="8">
    <source>
        <dbReference type="ARBA" id="ARBA00023170"/>
    </source>
</evidence>
<evidence type="ECO:0000256" key="3">
    <source>
        <dbReference type="ARBA" id="ARBA00022606"/>
    </source>
</evidence>
<keyword evidence="6 10" id="KW-1133">Transmembrane helix</keyword>
<keyword evidence="7 10" id="KW-0472">Membrane</keyword>
<dbReference type="STRING" id="30019.A0A0M4ERG1"/>
<evidence type="ECO:0000256" key="9">
    <source>
        <dbReference type="ARBA" id="ARBA00023224"/>
    </source>
</evidence>
<accession>A0A0M4ERG1</accession>
<protein>
    <submittedName>
        <fullName evidence="11">Maker222</fullName>
    </submittedName>
</protein>
<evidence type="ECO:0000256" key="2">
    <source>
        <dbReference type="ARBA" id="ARBA00022475"/>
    </source>
</evidence>
<evidence type="ECO:0000256" key="4">
    <source>
        <dbReference type="ARBA" id="ARBA00022692"/>
    </source>
</evidence>
<comment type="subcellular location">
    <subcellularLocation>
        <location evidence="1">Cell membrane</location>
        <topology evidence="1">Multi-pass membrane protein</topology>
    </subcellularLocation>
</comment>
<dbReference type="OMA" id="CITIAKP"/>
<feature type="transmembrane region" description="Helical" evidence="10">
    <location>
        <begin position="73"/>
        <end position="92"/>
    </location>
</feature>
<feature type="non-terminal residue" evidence="11">
    <location>
        <position position="149"/>
    </location>
</feature>
<evidence type="ECO:0000313" key="11">
    <source>
        <dbReference type="EMBL" id="ALC47097.1"/>
    </source>
</evidence>